<dbReference type="PANTHER" id="PTHR18964">
    <property type="entry name" value="ROK (REPRESSOR, ORF, KINASE) FAMILY"/>
    <property type="match status" value="1"/>
</dbReference>
<accession>A0A2N7W313</accession>
<gene>
    <name evidence="2" type="ORF">C0Z18_01060</name>
</gene>
<dbReference type="Proteomes" id="UP000235616">
    <property type="component" value="Unassembled WGS sequence"/>
</dbReference>
<comment type="caution">
    <text evidence="2">The sequence shown here is derived from an EMBL/GenBank/DDBJ whole genome shotgun (WGS) entry which is preliminary data.</text>
</comment>
<keyword evidence="2" id="KW-0808">Transferase</keyword>
<dbReference type="InterPro" id="IPR036390">
    <property type="entry name" value="WH_DNA-bd_sf"/>
</dbReference>
<dbReference type="EMBL" id="PNYA01000001">
    <property type="protein sequence ID" value="PMS23790.1"/>
    <property type="molecule type" value="Genomic_DNA"/>
</dbReference>
<dbReference type="InterPro" id="IPR036388">
    <property type="entry name" value="WH-like_DNA-bd_sf"/>
</dbReference>
<evidence type="ECO:0000313" key="2">
    <source>
        <dbReference type="EMBL" id="PMS23790.1"/>
    </source>
</evidence>
<sequence length="451" mass="48210">MRRMPRSRRCRTRVRAGLRRRWERMIGKILYEYKSLSKFRRAHDVSRPRMNDPSKPDLRPATVTRGPAFVRQGNEWAIYRHLLSLAPASSPQLAQSTGLSKVTVTAALGNMERLGLVEQTGVRAGNAGRSPRLYAPRARAGFVVAVDVGAEWIRVAVADLTASIVARVERRTPARAAQLVDKIVELVESALAETGAPRHDVLVTVLGSPGVLDAASNRLRLAPNLPNWERSDLIGSLREALGADLVFENDINLATLGEQTHGVGREVQNFVFMSVGTGIGLGIVANGRLYRGARGFAGEIAIMPPARPRDGRSNDPTPANFEASAAAKGIVASAHALGLTVDTAEAVFAGAKAGDAKALACVAEEARQIAWGLASIIPVLDPALVVFGGGIGRSASLLLPAVQDHLTQWLPIELPRFAVSTTGTDAVLLGAIVHGIERARTKAFERVGYAP</sequence>
<keyword evidence="3" id="KW-1185">Reference proteome</keyword>
<dbReference type="GO" id="GO:0016301">
    <property type="term" value="F:kinase activity"/>
    <property type="evidence" value="ECO:0007669"/>
    <property type="project" value="UniProtKB-KW"/>
</dbReference>
<dbReference type="CDD" id="cd23763">
    <property type="entry name" value="ASKHA_ATPase_ROK"/>
    <property type="match status" value="1"/>
</dbReference>
<reference evidence="2 3" key="1">
    <citation type="submission" date="2018-01" db="EMBL/GenBank/DDBJ databases">
        <title>Whole genome analyses suggest that Burkholderia sensu lato contains two further novel genera in the rhizoxinica-symbiotica group Mycetohabitans gen. nov., and Trinickia gen. nov.: implications for the evolution of diazotrophy and nodulation in the Burkholderiaceae.</title>
        <authorList>
            <person name="Estrada-de los Santos P."/>
            <person name="Palmer M."/>
            <person name="Chavez-Ramirez B."/>
            <person name="Beukes C."/>
            <person name="Steenkamp E.T."/>
            <person name="Hirsch A.M."/>
            <person name="Manyaka P."/>
            <person name="Maluk M."/>
            <person name="Lafos M."/>
            <person name="Crook M."/>
            <person name="Gross E."/>
            <person name="Simon M.F."/>
            <person name="Bueno dos Reis Junior F."/>
            <person name="Poole P.S."/>
            <person name="Venter S.N."/>
            <person name="James E.K."/>
        </authorList>
    </citation>
    <scope>NUCLEOTIDE SEQUENCE [LARGE SCALE GENOMIC DNA]</scope>
    <source>
        <strain evidence="2 3">GIMN1.004</strain>
    </source>
</reference>
<dbReference type="SUPFAM" id="SSF46785">
    <property type="entry name" value="Winged helix' DNA-binding domain"/>
    <property type="match status" value="1"/>
</dbReference>
<protein>
    <submittedName>
        <fullName evidence="2">Sugar kinase</fullName>
    </submittedName>
</protein>
<organism evidence="2 3">
    <name type="scientific">Trinickia dabaoshanensis</name>
    <dbReference type="NCBI Taxonomy" id="564714"/>
    <lineage>
        <taxon>Bacteria</taxon>
        <taxon>Pseudomonadati</taxon>
        <taxon>Pseudomonadota</taxon>
        <taxon>Betaproteobacteria</taxon>
        <taxon>Burkholderiales</taxon>
        <taxon>Burkholderiaceae</taxon>
        <taxon>Trinickia</taxon>
    </lineage>
</organism>
<dbReference type="Pfam" id="PF00480">
    <property type="entry name" value="ROK"/>
    <property type="match status" value="1"/>
</dbReference>
<evidence type="ECO:0000313" key="3">
    <source>
        <dbReference type="Proteomes" id="UP000235616"/>
    </source>
</evidence>
<comment type="similarity">
    <text evidence="1">Belongs to the ROK (NagC/XylR) family.</text>
</comment>
<dbReference type="PANTHER" id="PTHR18964:SF149">
    <property type="entry name" value="BIFUNCTIONAL UDP-N-ACETYLGLUCOSAMINE 2-EPIMERASE_N-ACETYLMANNOSAMINE KINASE"/>
    <property type="match status" value="1"/>
</dbReference>
<proteinExistence type="inferred from homology"/>
<dbReference type="SUPFAM" id="SSF53067">
    <property type="entry name" value="Actin-like ATPase domain"/>
    <property type="match status" value="1"/>
</dbReference>
<name>A0A2N7W313_9BURK</name>
<dbReference type="AlphaFoldDB" id="A0A2N7W313"/>
<dbReference type="Gene3D" id="3.30.420.40">
    <property type="match status" value="2"/>
</dbReference>
<dbReference type="Gene3D" id="1.10.10.10">
    <property type="entry name" value="Winged helix-like DNA-binding domain superfamily/Winged helix DNA-binding domain"/>
    <property type="match status" value="1"/>
</dbReference>
<dbReference type="InterPro" id="IPR043129">
    <property type="entry name" value="ATPase_NBD"/>
</dbReference>
<evidence type="ECO:0000256" key="1">
    <source>
        <dbReference type="ARBA" id="ARBA00006479"/>
    </source>
</evidence>
<keyword evidence="2" id="KW-0418">Kinase</keyword>
<dbReference type="InterPro" id="IPR000600">
    <property type="entry name" value="ROK"/>
</dbReference>